<dbReference type="InterPro" id="IPR013108">
    <property type="entry name" value="Amidohydro_3"/>
</dbReference>
<dbReference type="STRING" id="1801726.A3H02_01715"/>
<dbReference type="Gene3D" id="3.30.1490.130">
    <property type="entry name" value="D-aminoacylase. Domain 3"/>
    <property type="match status" value="1"/>
</dbReference>
<reference evidence="2 3" key="1">
    <citation type="journal article" date="2016" name="Nat. Commun.">
        <title>Thousands of microbial genomes shed light on interconnected biogeochemical processes in an aquifer system.</title>
        <authorList>
            <person name="Anantharaman K."/>
            <person name="Brown C.T."/>
            <person name="Hug L.A."/>
            <person name="Sharon I."/>
            <person name="Castelle C.J."/>
            <person name="Probst A.J."/>
            <person name="Thomas B.C."/>
            <person name="Singh A."/>
            <person name="Wilkins M.J."/>
            <person name="Karaoz U."/>
            <person name="Brodie E.L."/>
            <person name="Williams K.H."/>
            <person name="Hubbard S.S."/>
            <person name="Banfield J.F."/>
        </authorList>
    </citation>
    <scope>NUCLEOTIDE SEQUENCE [LARGE SCALE GENOMIC DNA]</scope>
</reference>
<sequence>MAFYSLIIRNGKIIDGKMGERGIGDIGINKETIAKVGDLSNDIADEIINAEGKFVSPGFIDLTSHSDTHWTLFTEPGQESVLTQGITTILGGNCGFSLAPLVRQEVIEGLRKWIDVSAININWQSFDEFLAELEKRFLAVNFASLIGLGTLRRGVIGNAGRTVNDIEAKEMIFLLDRSMKDGAFGLSTSLGRVHEKNASETELKELLQIIKNYEGLAKHHLKDEGKEIMSSLAQIIGLARESGARTQISHFKILGRQSWDNIAPALSMIEHGREEEKLDLWLDFFPYEKTGSNLYLLLPPWLLEEGGRKIISRLKEPETRKNVADYLKNMTLHYDKMILASTLRDKTGLGKTLLELSQKTGLNPEELIIELLEINELKVSIFNEVINPQHLIQLAAKKYSLFATDGLGISGRNIESDFPHPRSFGAFPKCVNLFVNQKRILTLEEAIYKMTGLPARNLGLNDRGTIETGKKADLVVFDLDKIEDRADYQNPVQFSEGINYVLVNGKIAVREGKPTAIMAGKVLRK</sequence>
<organism evidence="2 3">
    <name type="scientific">Candidatus Niyogibacteria bacterium RIFCSPLOWO2_12_FULL_41_13</name>
    <dbReference type="NCBI Taxonomy" id="1801726"/>
    <lineage>
        <taxon>Bacteria</taxon>
        <taxon>Candidatus Niyogiibacteriota</taxon>
    </lineage>
</organism>
<name>A0A1G2F1X0_9BACT</name>
<dbReference type="Gene3D" id="2.30.40.10">
    <property type="entry name" value="Urease, subunit C, domain 1"/>
    <property type="match status" value="1"/>
</dbReference>
<gene>
    <name evidence="2" type="ORF">A3H02_01715</name>
</gene>
<dbReference type="InterPro" id="IPR050378">
    <property type="entry name" value="Metallo-dep_Hydrolases_sf"/>
</dbReference>
<dbReference type="Proteomes" id="UP000176787">
    <property type="component" value="Unassembled WGS sequence"/>
</dbReference>
<comment type="caution">
    <text evidence="2">The sequence shown here is derived from an EMBL/GenBank/DDBJ whole genome shotgun (WGS) entry which is preliminary data.</text>
</comment>
<dbReference type="InterPro" id="IPR023100">
    <property type="entry name" value="D-aminoacylase_insert_dom_sf"/>
</dbReference>
<evidence type="ECO:0000259" key="1">
    <source>
        <dbReference type="Pfam" id="PF07969"/>
    </source>
</evidence>
<evidence type="ECO:0000313" key="3">
    <source>
        <dbReference type="Proteomes" id="UP000176787"/>
    </source>
</evidence>
<dbReference type="Gene3D" id="3.20.20.140">
    <property type="entry name" value="Metal-dependent hydrolases"/>
    <property type="match status" value="1"/>
</dbReference>
<dbReference type="SUPFAM" id="SSF51338">
    <property type="entry name" value="Composite domain of metallo-dependent hydrolases"/>
    <property type="match status" value="1"/>
</dbReference>
<dbReference type="Pfam" id="PF07969">
    <property type="entry name" value="Amidohydro_3"/>
    <property type="match status" value="2"/>
</dbReference>
<accession>A0A1G2F1X0</accession>
<dbReference type="SUPFAM" id="SSF51556">
    <property type="entry name" value="Metallo-dependent hydrolases"/>
    <property type="match status" value="1"/>
</dbReference>
<dbReference type="GO" id="GO:0016811">
    <property type="term" value="F:hydrolase activity, acting on carbon-nitrogen (but not peptide) bonds, in linear amides"/>
    <property type="evidence" value="ECO:0007669"/>
    <property type="project" value="InterPro"/>
</dbReference>
<dbReference type="InterPro" id="IPR032466">
    <property type="entry name" value="Metal_Hydrolase"/>
</dbReference>
<dbReference type="AlphaFoldDB" id="A0A1G2F1X0"/>
<evidence type="ECO:0000313" key="2">
    <source>
        <dbReference type="EMBL" id="OGZ31762.1"/>
    </source>
</evidence>
<dbReference type="PANTHER" id="PTHR11647">
    <property type="entry name" value="HYDRANTOINASE/DIHYDROPYRIMIDINASE FAMILY MEMBER"/>
    <property type="match status" value="1"/>
</dbReference>
<protein>
    <recommendedName>
        <fullName evidence="1">Amidohydrolase 3 domain-containing protein</fullName>
    </recommendedName>
</protein>
<dbReference type="PANTHER" id="PTHR11647:SF1">
    <property type="entry name" value="COLLAPSIN RESPONSE MEDIATOR PROTEIN"/>
    <property type="match status" value="1"/>
</dbReference>
<dbReference type="InterPro" id="IPR011059">
    <property type="entry name" value="Metal-dep_hydrolase_composite"/>
</dbReference>
<feature type="domain" description="Amidohydrolase 3" evidence="1">
    <location>
        <begin position="419"/>
        <end position="508"/>
    </location>
</feature>
<feature type="domain" description="Amidohydrolase 3" evidence="1">
    <location>
        <begin position="46"/>
        <end position="213"/>
    </location>
</feature>
<proteinExistence type="predicted"/>
<dbReference type="EMBL" id="MHMS01000022">
    <property type="protein sequence ID" value="OGZ31762.1"/>
    <property type="molecule type" value="Genomic_DNA"/>
</dbReference>